<dbReference type="STRING" id="1122930.SAMN02745168_2042"/>
<gene>
    <name evidence="6" type="ORF">SAMN02745168_2042</name>
</gene>
<dbReference type="GO" id="GO:0006813">
    <property type="term" value="P:potassium ion transport"/>
    <property type="evidence" value="ECO:0007669"/>
    <property type="project" value="InterPro"/>
</dbReference>
<dbReference type="InterPro" id="IPR050144">
    <property type="entry name" value="AAE_transporter"/>
</dbReference>
<keyword evidence="3" id="KW-0804">Transcription</keyword>
<keyword evidence="1" id="KW-0805">Transcription regulation</keyword>
<dbReference type="GO" id="GO:0003700">
    <property type="term" value="F:DNA-binding transcription factor activity"/>
    <property type="evidence" value="ECO:0007669"/>
    <property type="project" value="InterPro"/>
</dbReference>
<dbReference type="SMART" id="SM00345">
    <property type="entry name" value="HTH_GNTR"/>
    <property type="match status" value="1"/>
</dbReference>
<dbReference type="InterPro" id="IPR000524">
    <property type="entry name" value="Tscrpt_reg_HTH_GntR"/>
</dbReference>
<protein>
    <submittedName>
        <fullName evidence="6">Regulatory protein, gntR family</fullName>
    </submittedName>
</protein>
<accession>A0A1W2B0S2</accession>
<dbReference type="SUPFAM" id="SSF46785">
    <property type="entry name" value="Winged helix' DNA-binding domain"/>
    <property type="match status" value="1"/>
</dbReference>
<evidence type="ECO:0000259" key="5">
    <source>
        <dbReference type="PROSITE" id="PS51202"/>
    </source>
</evidence>
<dbReference type="Gene3D" id="3.30.70.1450">
    <property type="entry name" value="Regulator of K+ conductance, C-terminal domain"/>
    <property type="match status" value="1"/>
</dbReference>
<dbReference type="AlphaFoldDB" id="A0A1W2B0S2"/>
<dbReference type="InterPro" id="IPR036388">
    <property type="entry name" value="WH-like_DNA-bd_sf"/>
</dbReference>
<keyword evidence="2" id="KW-0238">DNA-binding</keyword>
<dbReference type="Pfam" id="PF02080">
    <property type="entry name" value="TrkA_C"/>
    <property type="match status" value="1"/>
</dbReference>
<feature type="domain" description="RCK C-terminal" evidence="5">
    <location>
        <begin position="159"/>
        <end position="244"/>
    </location>
</feature>
<dbReference type="GO" id="GO:0003677">
    <property type="term" value="F:DNA binding"/>
    <property type="evidence" value="ECO:0007669"/>
    <property type="project" value="UniProtKB-KW"/>
</dbReference>
<dbReference type="Proteomes" id="UP000192790">
    <property type="component" value="Unassembled WGS sequence"/>
</dbReference>
<dbReference type="PROSITE" id="PS50949">
    <property type="entry name" value="HTH_GNTR"/>
    <property type="match status" value="1"/>
</dbReference>
<dbReference type="InterPro" id="IPR006037">
    <property type="entry name" value="RCK_C"/>
</dbReference>
<evidence type="ECO:0000313" key="7">
    <source>
        <dbReference type="Proteomes" id="UP000192790"/>
    </source>
</evidence>
<dbReference type="InterPro" id="IPR036721">
    <property type="entry name" value="RCK_C_sf"/>
</dbReference>
<keyword evidence="7" id="KW-1185">Reference proteome</keyword>
<sequence>MTACRAAADIFINRERKYVKRIAKVLHFALQWEAGDGMYSTGQITTARYLKIAVDLAARIASGEIPERERLKGRSVLSSEYGVSSETIRRAMSILCDKKVVEVNIGSGITVLSREKAVEFVKSFKNGESIAEMNSALSSLFEKRKALDEEISSTTGRIIDMYKYMRSDLITPVEIVLPEGSHVIGRSIGALEVWHNTGATVIGILQGNQIIISPGPYYEFTPGDRVLIVGDESVIERFNLFIRGA</sequence>
<dbReference type="Gene3D" id="1.10.10.10">
    <property type="entry name" value="Winged helix-like DNA-binding domain superfamily/Winged helix DNA-binding domain"/>
    <property type="match status" value="1"/>
</dbReference>
<reference evidence="6 7" key="1">
    <citation type="submission" date="2017-04" db="EMBL/GenBank/DDBJ databases">
        <authorList>
            <person name="Afonso C.L."/>
            <person name="Miller P.J."/>
            <person name="Scott M.A."/>
            <person name="Spackman E."/>
            <person name="Goraichik I."/>
            <person name="Dimitrov K.M."/>
            <person name="Suarez D.L."/>
            <person name="Swayne D.E."/>
        </authorList>
    </citation>
    <scope>NUCLEOTIDE SEQUENCE [LARGE SCALE GENOMIC DNA]</scope>
    <source>
        <strain evidence="6 7">DSM 12816</strain>
    </source>
</reference>
<evidence type="ECO:0000256" key="1">
    <source>
        <dbReference type="ARBA" id="ARBA00023015"/>
    </source>
</evidence>
<dbReference type="GO" id="GO:0008324">
    <property type="term" value="F:monoatomic cation transmembrane transporter activity"/>
    <property type="evidence" value="ECO:0007669"/>
    <property type="project" value="InterPro"/>
</dbReference>
<organism evidence="6 7">
    <name type="scientific">Papillibacter cinnamivorans DSM 12816</name>
    <dbReference type="NCBI Taxonomy" id="1122930"/>
    <lineage>
        <taxon>Bacteria</taxon>
        <taxon>Bacillati</taxon>
        <taxon>Bacillota</taxon>
        <taxon>Clostridia</taxon>
        <taxon>Eubacteriales</taxon>
        <taxon>Oscillospiraceae</taxon>
        <taxon>Papillibacter</taxon>
    </lineage>
</organism>
<dbReference type="PANTHER" id="PTHR30445:SF8">
    <property type="entry name" value="K(+)_H(+) ANTIPORTER SUBUNIT KHTT"/>
    <property type="match status" value="1"/>
</dbReference>
<name>A0A1W2B0S2_9FIRM</name>
<dbReference type="SUPFAM" id="SSF116726">
    <property type="entry name" value="TrkA C-terminal domain-like"/>
    <property type="match status" value="1"/>
</dbReference>
<proteinExistence type="predicted"/>
<dbReference type="Pfam" id="PF00392">
    <property type="entry name" value="GntR"/>
    <property type="match status" value="1"/>
</dbReference>
<evidence type="ECO:0000256" key="3">
    <source>
        <dbReference type="ARBA" id="ARBA00023163"/>
    </source>
</evidence>
<dbReference type="InterPro" id="IPR036390">
    <property type="entry name" value="WH_DNA-bd_sf"/>
</dbReference>
<feature type="domain" description="HTH gntR-type" evidence="4">
    <location>
        <begin position="46"/>
        <end position="114"/>
    </location>
</feature>
<dbReference type="EMBL" id="FWXW01000004">
    <property type="protein sequence ID" value="SMC66400.1"/>
    <property type="molecule type" value="Genomic_DNA"/>
</dbReference>
<evidence type="ECO:0000256" key="2">
    <source>
        <dbReference type="ARBA" id="ARBA00023125"/>
    </source>
</evidence>
<dbReference type="PANTHER" id="PTHR30445">
    <property type="entry name" value="K(+)_H(+) ANTIPORTER SUBUNIT KHTT"/>
    <property type="match status" value="1"/>
</dbReference>
<evidence type="ECO:0000313" key="6">
    <source>
        <dbReference type="EMBL" id="SMC66400.1"/>
    </source>
</evidence>
<dbReference type="PROSITE" id="PS51202">
    <property type="entry name" value="RCK_C"/>
    <property type="match status" value="1"/>
</dbReference>
<evidence type="ECO:0000259" key="4">
    <source>
        <dbReference type="PROSITE" id="PS50949"/>
    </source>
</evidence>